<evidence type="ECO:0000313" key="3">
    <source>
        <dbReference type="Proteomes" id="UP000308444"/>
    </source>
</evidence>
<feature type="non-terminal residue" evidence="2">
    <location>
        <position position="1"/>
    </location>
</feature>
<dbReference type="Pfam" id="PF01471">
    <property type="entry name" value="PG_binding_1"/>
    <property type="match status" value="2"/>
</dbReference>
<feature type="domain" description="Peptidoglycan binding-like" evidence="1">
    <location>
        <begin position="75"/>
        <end position="131"/>
    </location>
</feature>
<protein>
    <submittedName>
        <fullName evidence="2">Peptidoglycan-binding protein</fullName>
    </submittedName>
</protein>
<dbReference type="Gene3D" id="1.10.101.10">
    <property type="entry name" value="PGBD-like superfamily/PGBD"/>
    <property type="match status" value="2"/>
</dbReference>
<reference evidence="2 3" key="1">
    <citation type="journal article" date="2019" name="Environ. Microbiol.">
        <title>An active ?-lactamase is a part of an orchestrated cell wall stress resistance network of Bacillus subtilis and related rhizosphere species.</title>
        <authorList>
            <person name="Bucher T."/>
            <person name="Keren-Paz A."/>
            <person name="Hausser J."/>
            <person name="Olender T."/>
            <person name="Cytryn E."/>
            <person name="Kolodkin-Gal I."/>
        </authorList>
    </citation>
    <scope>NUCLEOTIDE SEQUENCE [LARGE SCALE GENOMIC DNA]</scope>
    <source>
        <strain evidence="2 3">I32</strain>
    </source>
</reference>
<feature type="domain" description="Peptidoglycan binding-like" evidence="1">
    <location>
        <begin position="15"/>
        <end position="53"/>
    </location>
</feature>
<dbReference type="InterPro" id="IPR036366">
    <property type="entry name" value="PGBDSf"/>
</dbReference>
<proteinExistence type="predicted"/>
<feature type="non-terminal residue" evidence="2">
    <location>
        <position position="146"/>
    </location>
</feature>
<dbReference type="InterPro" id="IPR002477">
    <property type="entry name" value="Peptidoglycan-bd-like"/>
</dbReference>
<organism evidence="2 3">
    <name type="scientific">Bacillus cereus</name>
    <dbReference type="NCBI Taxonomy" id="1396"/>
    <lineage>
        <taxon>Bacteria</taxon>
        <taxon>Bacillati</taxon>
        <taxon>Bacillota</taxon>
        <taxon>Bacilli</taxon>
        <taxon>Bacillales</taxon>
        <taxon>Bacillaceae</taxon>
        <taxon>Bacillus</taxon>
        <taxon>Bacillus cereus group</taxon>
    </lineage>
</organism>
<dbReference type="AlphaFoldDB" id="A0A9X9F1M7"/>
<comment type="caution">
    <text evidence="2">The sequence shown here is derived from an EMBL/GenBank/DDBJ whole genome shotgun (WGS) entry which is preliminary data.</text>
</comment>
<dbReference type="SUPFAM" id="SSF47090">
    <property type="entry name" value="PGBD-like"/>
    <property type="match status" value="2"/>
</dbReference>
<name>A0A9X9F1M7_BACCE</name>
<sequence>KYLFQIRKKYSNIPEIIISGTFDSNTVNAVKIFQRNFQIPDNGIVDELTWNKLNDIYVYVTNLPGFYPILQNGSQGESVKMIQSLLKRYGFYTGEIDGFFGLGTEKSVKEFQKIKSFTVTGVVRKELWRLLEELQYTAGTTRDLKY</sequence>
<dbReference type="Proteomes" id="UP000308444">
    <property type="component" value="Unassembled WGS sequence"/>
</dbReference>
<evidence type="ECO:0000259" key="1">
    <source>
        <dbReference type="Pfam" id="PF01471"/>
    </source>
</evidence>
<accession>A0A9X9F1M7</accession>
<evidence type="ECO:0000313" key="2">
    <source>
        <dbReference type="EMBL" id="TKI83752.1"/>
    </source>
</evidence>
<dbReference type="EMBL" id="SZOH01004662">
    <property type="protein sequence ID" value="TKI83752.1"/>
    <property type="molecule type" value="Genomic_DNA"/>
</dbReference>
<gene>
    <name evidence="2" type="ORF">FC695_41040</name>
</gene>
<dbReference type="InterPro" id="IPR036365">
    <property type="entry name" value="PGBD-like_sf"/>
</dbReference>